<evidence type="ECO:0000256" key="6">
    <source>
        <dbReference type="SAM" id="MobiDB-lite"/>
    </source>
</evidence>
<organism evidence="8 9">
    <name type="scientific">Neolecta irregularis (strain DAH-3)</name>
    <dbReference type="NCBI Taxonomy" id="1198029"/>
    <lineage>
        <taxon>Eukaryota</taxon>
        <taxon>Fungi</taxon>
        <taxon>Dikarya</taxon>
        <taxon>Ascomycota</taxon>
        <taxon>Taphrinomycotina</taxon>
        <taxon>Neolectales</taxon>
        <taxon>Neolectaceae</taxon>
        <taxon>Neolecta</taxon>
    </lineage>
</organism>
<dbReference type="PROSITE" id="PS50069">
    <property type="entry name" value="CULLIN_2"/>
    <property type="match status" value="1"/>
</dbReference>
<reference evidence="8 9" key="1">
    <citation type="submission" date="2016-04" db="EMBL/GenBank/DDBJ databases">
        <title>Evolutionary innovation and constraint leading to complex multicellularity in the Ascomycota.</title>
        <authorList>
            <person name="Cisse O."/>
            <person name="Nguyen A."/>
            <person name="Hewitt D.A."/>
            <person name="Jedd G."/>
            <person name="Stajich J.E."/>
        </authorList>
    </citation>
    <scope>NUCLEOTIDE SEQUENCE [LARGE SCALE GENOMIC DNA]</scope>
    <source>
        <strain evidence="8 9">DAH-3</strain>
    </source>
</reference>
<keyword evidence="2" id="KW-1017">Isopeptide bond</keyword>
<gene>
    <name evidence="8" type="ORF">NEOLI_000168</name>
</gene>
<feature type="compositionally biased region" description="Pro residues" evidence="6">
    <location>
        <begin position="34"/>
        <end position="48"/>
    </location>
</feature>
<keyword evidence="3" id="KW-0832">Ubl conjugation</keyword>
<dbReference type="EMBL" id="LXFE01000257">
    <property type="protein sequence ID" value="OLL25995.1"/>
    <property type="molecule type" value="Genomic_DNA"/>
</dbReference>
<sequence length="786" mass="91237">MPAHRQKTLPEAWPDAAAKRQKTSFAPVKMQLRPPQPSPQADPALPPLPKRRIALRPANGPAKLVIKNIRPPQPENQRIYLDQSFDRLRRMMLAVLAAEGIEDSLQEAYKGAEALSRANRSADIQHMLEASFDSYFKVSVSPEIHRLARIVVPSTLLQEVNRLWDQWLKQLSTIRGILQFHDQNYCWSTPNVPTIWVLGTTFFRDQVITTNELQPHIIQSAIELLKAHRDGDRSDSLILKATLSIFNILGIYSEKLYDPLRIATSKYHTQLAQTAFSELLVEDYLKFIDDRLQQEEERCVFLSFDKATRNAFVKIIQDTMIRQKALLILEEGFQDLMERKKHDSLHLLYTLLQRTEQVKLLQDHWSHYILSQSKGVRLVTNPELDNEMIDSLLAFKKELDTVISTSFSNTVDFVHTLRRDFENFINKRQNKPAEMAAKYLDGILRRGNKAGDDFVVEQKMDHVIEVFKFIQGKDVFEAFYKRDLAKRLLLNKSASDDLEKSMFSRLREECGSQFTQNLETMFKDVKTSADMMEQFRNSKHRETSTNINVRILTHSSWPEYKEVKFRFPETLSRDLEIFKQHYKEKSPNKNLEFRHALDYCVVTANLPRGTKELHVSLFQGAVLLLFNNVEDGNVLTYEDIQGATSLADQELIRTMQSLSCGKFRILTKSPKGKEVKPDDTFQLNESFTDKQFRIKINQIQLKETKEENEAAHKEVEQNRTYEMQSAVVRVMKARQRASHHDLVLEVISIMKARGALNVKELKKVIEKLIDDEYIEREEDGTYKYLA</sequence>
<dbReference type="Pfam" id="PF26557">
    <property type="entry name" value="Cullin_AB"/>
    <property type="match status" value="1"/>
</dbReference>
<proteinExistence type="inferred from homology"/>
<dbReference type="Pfam" id="PF00888">
    <property type="entry name" value="Cullin"/>
    <property type="match status" value="1"/>
</dbReference>
<dbReference type="GO" id="GO:0006511">
    <property type="term" value="P:ubiquitin-dependent protein catabolic process"/>
    <property type="evidence" value="ECO:0007669"/>
    <property type="project" value="InterPro"/>
</dbReference>
<dbReference type="SUPFAM" id="SSF75632">
    <property type="entry name" value="Cullin homology domain"/>
    <property type="match status" value="1"/>
</dbReference>
<dbReference type="InterPro" id="IPR036390">
    <property type="entry name" value="WH_DNA-bd_sf"/>
</dbReference>
<dbReference type="SUPFAM" id="SSF74788">
    <property type="entry name" value="Cullin repeat-like"/>
    <property type="match status" value="1"/>
</dbReference>
<protein>
    <submittedName>
        <fullName evidence="8">Cullin-4</fullName>
    </submittedName>
</protein>
<dbReference type="FunFam" id="1.20.1310.10:FF:000002">
    <property type="entry name" value="cullin-3 isoform X1"/>
    <property type="match status" value="1"/>
</dbReference>
<dbReference type="FunFam" id="1.10.10.10:FF:000014">
    <property type="entry name" value="Cullin 1"/>
    <property type="match status" value="1"/>
</dbReference>
<dbReference type="SMART" id="SM00884">
    <property type="entry name" value="Cullin_Nedd8"/>
    <property type="match status" value="1"/>
</dbReference>
<dbReference type="OMA" id="NYQEQTW"/>
<evidence type="ECO:0000256" key="3">
    <source>
        <dbReference type="ARBA" id="ARBA00022843"/>
    </source>
</evidence>
<dbReference type="InterPro" id="IPR001373">
    <property type="entry name" value="Cullin_N"/>
</dbReference>
<dbReference type="InterPro" id="IPR016159">
    <property type="entry name" value="Cullin_repeat-like_dom_sf"/>
</dbReference>
<evidence type="ECO:0000259" key="7">
    <source>
        <dbReference type="PROSITE" id="PS50069"/>
    </source>
</evidence>
<dbReference type="SUPFAM" id="SSF46785">
    <property type="entry name" value="Winged helix' DNA-binding domain"/>
    <property type="match status" value="1"/>
</dbReference>
<evidence type="ECO:0000256" key="4">
    <source>
        <dbReference type="PROSITE-ProRule" id="PRU00330"/>
    </source>
</evidence>
<feature type="domain" description="Cullin family profile" evidence="7">
    <location>
        <begin position="431"/>
        <end position="659"/>
    </location>
</feature>
<comment type="similarity">
    <text evidence="1 4 5">Belongs to the cullin family.</text>
</comment>
<evidence type="ECO:0000256" key="5">
    <source>
        <dbReference type="RuleBase" id="RU003829"/>
    </source>
</evidence>
<dbReference type="Pfam" id="PF10557">
    <property type="entry name" value="Cullin_Nedd8"/>
    <property type="match status" value="1"/>
</dbReference>
<feature type="region of interest" description="Disordered" evidence="6">
    <location>
        <begin position="1"/>
        <end position="48"/>
    </location>
</feature>
<dbReference type="Gene3D" id="1.10.10.10">
    <property type="entry name" value="Winged helix-like DNA-binding domain superfamily/Winged helix DNA-binding domain"/>
    <property type="match status" value="1"/>
</dbReference>
<dbReference type="SMART" id="SM00182">
    <property type="entry name" value="CULLIN"/>
    <property type="match status" value="1"/>
</dbReference>
<evidence type="ECO:0000256" key="1">
    <source>
        <dbReference type="ARBA" id="ARBA00006019"/>
    </source>
</evidence>
<dbReference type="Gene3D" id="1.20.1310.10">
    <property type="entry name" value="Cullin Repeats"/>
    <property type="match status" value="4"/>
</dbReference>
<dbReference type="InterPro" id="IPR045093">
    <property type="entry name" value="Cullin"/>
</dbReference>
<dbReference type="PANTHER" id="PTHR11932">
    <property type="entry name" value="CULLIN"/>
    <property type="match status" value="1"/>
</dbReference>
<dbReference type="AlphaFoldDB" id="A0A1U7LTJ2"/>
<dbReference type="STRING" id="1198029.A0A1U7LTJ2"/>
<dbReference type="GO" id="GO:0031625">
    <property type="term" value="F:ubiquitin protein ligase binding"/>
    <property type="evidence" value="ECO:0007669"/>
    <property type="project" value="InterPro"/>
</dbReference>
<dbReference type="Proteomes" id="UP000186594">
    <property type="component" value="Unassembled WGS sequence"/>
</dbReference>
<dbReference type="InterPro" id="IPR036317">
    <property type="entry name" value="Cullin_homology_sf"/>
</dbReference>
<dbReference type="Gene3D" id="3.30.230.130">
    <property type="entry name" value="Cullin, Chain C, Domain 2"/>
    <property type="match status" value="1"/>
</dbReference>
<dbReference type="InterPro" id="IPR036388">
    <property type="entry name" value="WH-like_DNA-bd_sf"/>
</dbReference>
<dbReference type="InterPro" id="IPR059120">
    <property type="entry name" value="Cullin-like_AB"/>
</dbReference>
<keyword evidence="9" id="KW-1185">Reference proteome</keyword>
<evidence type="ECO:0000313" key="8">
    <source>
        <dbReference type="EMBL" id="OLL25995.1"/>
    </source>
</evidence>
<name>A0A1U7LTJ2_NEOID</name>
<evidence type="ECO:0000256" key="2">
    <source>
        <dbReference type="ARBA" id="ARBA00022499"/>
    </source>
</evidence>
<dbReference type="OrthoDB" id="27073at2759"/>
<evidence type="ECO:0000313" key="9">
    <source>
        <dbReference type="Proteomes" id="UP000186594"/>
    </source>
</evidence>
<dbReference type="InterPro" id="IPR019559">
    <property type="entry name" value="Cullin_neddylation_domain"/>
</dbReference>
<dbReference type="InterPro" id="IPR016158">
    <property type="entry name" value="Cullin_homology"/>
</dbReference>
<accession>A0A1U7LTJ2</accession>
<comment type="caution">
    <text evidence="8">The sequence shown here is derived from an EMBL/GenBank/DDBJ whole genome shotgun (WGS) entry which is preliminary data.</text>
</comment>